<dbReference type="GO" id="GO:0032259">
    <property type="term" value="P:methylation"/>
    <property type="evidence" value="ECO:0007669"/>
    <property type="project" value="UniProtKB-KW"/>
</dbReference>
<reference evidence="6 7" key="1">
    <citation type="submission" date="2023-07" db="EMBL/GenBank/DDBJ databases">
        <title>Sequencing the genomes of 1000 actinobacteria strains.</title>
        <authorList>
            <person name="Klenk H.-P."/>
        </authorList>
    </citation>
    <scope>NUCLEOTIDE SEQUENCE [LARGE SCALE GENOMIC DNA]</scope>
    <source>
        <strain evidence="6 7">DSM 14555</strain>
    </source>
</reference>
<comment type="caution">
    <text evidence="6">The sequence shown here is derived from an EMBL/GenBank/DDBJ whole genome shotgun (WGS) entry which is preliminary data.</text>
</comment>
<dbReference type="InterPro" id="IPR029026">
    <property type="entry name" value="tRNA_m1G_MTases_N"/>
</dbReference>
<evidence type="ECO:0000256" key="1">
    <source>
        <dbReference type="ARBA" id="ARBA00007228"/>
    </source>
</evidence>
<dbReference type="PANTHER" id="PTHR46429:SF1">
    <property type="entry name" value="23S RRNA (GUANOSINE-2'-O-)-METHYLTRANSFERASE RLMB"/>
    <property type="match status" value="1"/>
</dbReference>
<protein>
    <submittedName>
        <fullName evidence="6">23S rRNA (Guanosine2251-2'-O)-methyltransferase</fullName>
        <ecNumber evidence="6">2.1.1.185</ecNumber>
    </submittedName>
</protein>
<dbReference type="RefSeq" id="WP_296363114.1">
    <property type="nucleotide sequence ID" value="NZ_BAAAHY010000005.1"/>
</dbReference>
<accession>A0ABU1JB07</accession>
<evidence type="ECO:0000256" key="2">
    <source>
        <dbReference type="ARBA" id="ARBA00022603"/>
    </source>
</evidence>
<evidence type="ECO:0000256" key="4">
    <source>
        <dbReference type="SAM" id="MobiDB-lite"/>
    </source>
</evidence>
<dbReference type="PANTHER" id="PTHR46429">
    <property type="entry name" value="23S RRNA (GUANOSINE-2'-O-)-METHYLTRANSFERASE RLMB"/>
    <property type="match status" value="1"/>
</dbReference>
<dbReference type="Pfam" id="PF08032">
    <property type="entry name" value="SpoU_sub_bind"/>
    <property type="match status" value="1"/>
</dbReference>
<feature type="region of interest" description="Disordered" evidence="4">
    <location>
        <begin position="1"/>
        <end position="82"/>
    </location>
</feature>
<evidence type="ECO:0000313" key="6">
    <source>
        <dbReference type="EMBL" id="MDR6269324.1"/>
    </source>
</evidence>
<dbReference type="EC" id="2.1.1.185" evidence="6"/>
<dbReference type="SUPFAM" id="SSF75217">
    <property type="entry name" value="alpha/beta knot"/>
    <property type="match status" value="1"/>
</dbReference>
<dbReference type="Gene3D" id="3.30.1330.30">
    <property type="match status" value="1"/>
</dbReference>
<dbReference type="Pfam" id="PF00588">
    <property type="entry name" value="SpoU_methylase"/>
    <property type="match status" value="1"/>
</dbReference>
<keyword evidence="2 6" id="KW-0489">Methyltransferase</keyword>
<dbReference type="CDD" id="cd18103">
    <property type="entry name" value="SpoU-like_RlmB"/>
    <property type="match status" value="1"/>
</dbReference>
<dbReference type="GO" id="GO:0008168">
    <property type="term" value="F:methyltransferase activity"/>
    <property type="evidence" value="ECO:0007669"/>
    <property type="project" value="UniProtKB-KW"/>
</dbReference>
<dbReference type="InterPro" id="IPR029028">
    <property type="entry name" value="Alpha/beta_knot_MTases"/>
</dbReference>
<dbReference type="SUPFAM" id="SSF55315">
    <property type="entry name" value="L30e-like"/>
    <property type="match status" value="1"/>
</dbReference>
<proteinExistence type="inferred from homology"/>
<dbReference type="NCBIfam" id="TIGR00186">
    <property type="entry name" value="rRNA_methyl_3"/>
    <property type="match status" value="1"/>
</dbReference>
<organism evidence="6 7">
    <name type="scientific">Arthrobacter russicus</name>
    <dbReference type="NCBI Taxonomy" id="172040"/>
    <lineage>
        <taxon>Bacteria</taxon>
        <taxon>Bacillati</taxon>
        <taxon>Actinomycetota</taxon>
        <taxon>Actinomycetes</taxon>
        <taxon>Micrococcales</taxon>
        <taxon>Micrococcaceae</taxon>
        <taxon>Arthrobacter</taxon>
    </lineage>
</organism>
<evidence type="ECO:0000256" key="3">
    <source>
        <dbReference type="ARBA" id="ARBA00022679"/>
    </source>
</evidence>
<gene>
    <name evidence="6" type="ORF">JOE69_001562</name>
</gene>
<dbReference type="EMBL" id="JAVDQF010000001">
    <property type="protein sequence ID" value="MDR6269324.1"/>
    <property type="molecule type" value="Genomic_DNA"/>
</dbReference>
<keyword evidence="3 6" id="KW-0808">Transferase</keyword>
<dbReference type="InterPro" id="IPR004441">
    <property type="entry name" value="rRNA_MeTrfase_TrmH"/>
</dbReference>
<dbReference type="InterPro" id="IPR001537">
    <property type="entry name" value="SpoU_MeTrfase"/>
</dbReference>
<dbReference type="Proteomes" id="UP001185069">
    <property type="component" value="Unassembled WGS sequence"/>
</dbReference>
<evidence type="ECO:0000313" key="7">
    <source>
        <dbReference type="Proteomes" id="UP001185069"/>
    </source>
</evidence>
<dbReference type="Gene3D" id="3.40.1280.10">
    <property type="match status" value="1"/>
</dbReference>
<dbReference type="SMART" id="SM00967">
    <property type="entry name" value="SpoU_sub_bind"/>
    <property type="match status" value="1"/>
</dbReference>
<feature type="compositionally biased region" description="Basic and acidic residues" evidence="4">
    <location>
        <begin position="34"/>
        <end position="54"/>
    </location>
</feature>
<comment type="similarity">
    <text evidence="1">Belongs to the class IV-like SAM-binding methyltransferase superfamily. RNA methyltransferase TrmH family.</text>
</comment>
<name>A0ABU1JB07_9MICC</name>
<feature type="domain" description="RNA 2-O ribose methyltransferase substrate binding" evidence="5">
    <location>
        <begin position="80"/>
        <end position="156"/>
    </location>
</feature>
<dbReference type="InterPro" id="IPR029064">
    <property type="entry name" value="Ribosomal_eL30-like_sf"/>
</dbReference>
<evidence type="ECO:0000259" key="5">
    <source>
        <dbReference type="SMART" id="SM00967"/>
    </source>
</evidence>
<sequence>MAGNPRAAKGKKGPSKGTGGLGRKALEGKGPTPKAEDRPYHKAYRAKELAERSAAKRPGSSSGQGAQRGGQRRGRASEEMVTGRNSVVEALRAGVPAKALYIAVRIEVDDRVKEVLKLASERGIPLMETHKPELDRMTDEAVHQGLALQIPPYNYADAIDLAQETMDKYKKGYIKHAPLIVALDGITDPRNLGAIIRSVSAFAGHAVVVPERRSVGLTASAWKTSAGAAVRVPVARAGNLNRALESFKGMGYFVLGLDGDGDVSLPELAVAKEPVCIVVGSEGKGLSRLVRENCDQIVSIPIDSAMESLNASMAVGISLYEVSRQRVAPKPGSTTA</sequence>
<dbReference type="InterPro" id="IPR013123">
    <property type="entry name" value="SpoU_subst-bd"/>
</dbReference>
<keyword evidence="7" id="KW-1185">Reference proteome</keyword>